<dbReference type="PANTHER" id="PTHR12322:SF120">
    <property type="entry name" value="DOUBLESEX- AND MAB-3-RELATED TRANSCRIPTION FACTOR 3"/>
    <property type="match status" value="1"/>
</dbReference>
<reference evidence="12" key="1">
    <citation type="submission" date="2025-08" db="UniProtKB">
        <authorList>
            <consortium name="RefSeq"/>
        </authorList>
    </citation>
    <scope>IDENTIFICATION</scope>
    <source>
        <tissue evidence="12">Testes</tissue>
    </source>
</reference>
<feature type="region of interest" description="Disordered" evidence="9">
    <location>
        <begin position="104"/>
        <end position="270"/>
    </location>
</feature>
<feature type="compositionally biased region" description="Basic and acidic residues" evidence="9">
    <location>
        <begin position="132"/>
        <end position="165"/>
    </location>
</feature>
<dbReference type="Pfam" id="PF03474">
    <property type="entry name" value="DMA"/>
    <property type="match status" value="1"/>
</dbReference>
<dbReference type="Pfam" id="PF00751">
    <property type="entry name" value="DM"/>
    <property type="match status" value="1"/>
</dbReference>
<feature type="compositionally biased region" description="Polar residues" evidence="9">
    <location>
        <begin position="357"/>
        <end position="369"/>
    </location>
</feature>
<proteinExistence type="inferred from homology"/>
<feature type="compositionally biased region" description="Basic and acidic residues" evidence="9">
    <location>
        <begin position="487"/>
        <end position="501"/>
    </location>
</feature>
<keyword evidence="11" id="KW-1185">Reference proteome</keyword>
<dbReference type="InterPro" id="IPR036407">
    <property type="entry name" value="DM_DNA-bd_sf"/>
</dbReference>
<gene>
    <name evidence="12" type="primary">LOC100370152</name>
</gene>
<evidence type="ECO:0000256" key="4">
    <source>
        <dbReference type="ARBA" id="ARBA00023015"/>
    </source>
</evidence>
<dbReference type="InterPro" id="IPR001275">
    <property type="entry name" value="DM_DNA-bd"/>
</dbReference>
<dbReference type="InterPro" id="IPR009060">
    <property type="entry name" value="UBA-like_sf"/>
</dbReference>
<keyword evidence="7 8" id="KW-0539">Nucleus</keyword>
<dbReference type="Proteomes" id="UP000694865">
    <property type="component" value="Unplaced"/>
</dbReference>
<evidence type="ECO:0000256" key="8">
    <source>
        <dbReference type="PROSITE-ProRule" id="PRU00070"/>
    </source>
</evidence>
<evidence type="ECO:0000259" key="10">
    <source>
        <dbReference type="PROSITE" id="PS50809"/>
    </source>
</evidence>
<dbReference type="PROSITE" id="PS40000">
    <property type="entry name" value="DM_1"/>
    <property type="match status" value="1"/>
</dbReference>
<feature type="region of interest" description="Disordered" evidence="9">
    <location>
        <begin position="350"/>
        <end position="374"/>
    </location>
</feature>
<feature type="compositionally biased region" description="Acidic residues" evidence="9">
    <location>
        <begin position="172"/>
        <end position="191"/>
    </location>
</feature>
<dbReference type="CDD" id="cd14419">
    <property type="entry name" value="CUE_DMA_DMRTA3"/>
    <property type="match status" value="1"/>
</dbReference>
<feature type="region of interest" description="Disordered" evidence="9">
    <location>
        <begin position="387"/>
        <end position="409"/>
    </location>
</feature>
<dbReference type="InterPro" id="IPR005173">
    <property type="entry name" value="DMA"/>
</dbReference>
<evidence type="ECO:0000256" key="3">
    <source>
        <dbReference type="ARBA" id="ARBA00022833"/>
    </source>
</evidence>
<feature type="compositionally biased region" description="Basic and acidic residues" evidence="9">
    <location>
        <begin position="228"/>
        <end position="248"/>
    </location>
</feature>
<evidence type="ECO:0000313" key="12">
    <source>
        <dbReference type="RefSeq" id="XP_006813729.1"/>
    </source>
</evidence>
<comment type="similarity">
    <text evidence="1">Belongs to the DMRT family.</text>
</comment>
<keyword evidence="6" id="KW-0804">Transcription</keyword>
<evidence type="ECO:0000256" key="5">
    <source>
        <dbReference type="ARBA" id="ARBA00023125"/>
    </source>
</evidence>
<dbReference type="SUPFAM" id="SSF46934">
    <property type="entry name" value="UBA-like"/>
    <property type="match status" value="1"/>
</dbReference>
<dbReference type="SUPFAM" id="SSF82927">
    <property type="entry name" value="Cysteine-rich DNA binding domain, (DM domain)"/>
    <property type="match status" value="1"/>
</dbReference>
<dbReference type="InterPro" id="IPR026607">
    <property type="entry name" value="DMRT"/>
</dbReference>
<dbReference type="PANTHER" id="PTHR12322">
    <property type="entry name" value="DOUBLESEX AND MAB-3 RELATED TRANSCRIPTION FACTOR DMRT"/>
    <property type="match status" value="1"/>
</dbReference>
<keyword evidence="2 8" id="KW-0479">Metal-binding</keyword>
<evidence type="ECO:0000313" key="11">
    <source>
        <dbReference type="Proteomes" id="UP000694865"/>
    </source>
</evidence>
<feature type="domain" description="DM" evidence="10">
    <location>
        <begin position="37"/>
        <end position="84"/>
    </location>
</feature>
<evidence type="ECO:0000256" key="7">
    <source>
        <dbReference type="ARBA" id="ARBA00023242"/>
    </source>
</evidence>
<feature type="region of interest" description="Disordered" evidence="9">
    <location>
        <begin position="486"/>
        <end position="510"/>
    </location>
</feature>
<keyword evidence="5 8" id="KW-0238">DNA-binding</keyword>
<evidence type="ECO:0000256" key="2">
    <source>
        <dbReference type="ARBA" id="ARBA00022723"/>
    </source>
</evidence>
<keyword evidence="3 8" id="KW-0862">Zinc</keyword>
<feature type="compositionally biased region" description="Basic and acidic residues" evidence="9">
    <location>
        <begin position="109"/>
        <end position="124"/>
    </location>
</feature>
<dbReference type="Gene3D" id="4.10.1040.10">
    <property type="entry name" value="DM DNA-binding domain"/>
    <property type="match status" value="1"/>
</dbReference>
<dbReference type="RefSeq" id="XP_006813729.1">
    <property type="nucleotide sequence ID" value="XM_006813666.1"/>
</dbReference>
<protein>
    <submittedName>
        <fullName evidence="12">Doublesex and mab-3 related transcription factor 3-like</fullName>
    </submittedName>
</protein>
<comment type="subcellular location">
    <subcellularLocation>
        <location evidence="8">Nucleus</location>
    </subcellularLocation>
</comment>
<name>A0ABM0M138_SACKO</name>
<dbReference type="SMART" id="SM00301">
    <property type="entry name" value="DM"/>
    <property type="match status" value="1"/>
</dbReference>
<sequence length="510" mass="56372">METGLSPFPQATQPYVFMQPPPTAGGGQRVQQRQPKCARCRNHGVLSWLKGHKRYCRFKECMCEKCILIAERQRVMAAQVALRRQQAHEQSILYQYQMARSLAGGDSESSEKAGGEEEHVHSDSGESLDTSTTEKKDTEKHSVTQNETSKENGNKIPGIKDEKDACPTSPCDDNDSYDDYGNTDEQSDEGEQYTNEKSCKPTDISQAPPGEVNYSTKVATSPPPTIKTVDKIAEKTESSRTSVKERETSPPVSPSSSSSALLATDSEKKSKRPPLEILKKIFPTHKLEILELILKGCNGDLISAIELLLSSRTCVQYNIARNKDSTPSGHPSEPGRDMISMESALTRLDDEKERNSAFRSLQPSTSSGSHPYYASLPITSPLQHGFSSRSLNRFQPYRPSPYSSPPNIDMASLDPRHGRAQLPHLPYDYFNPLLAIPNGRFPPPMVGPQSPLEEGLHLRSALNNRHHSVDTPTSGSKILNGAADIPEMGRRHEKSNSDSKTGHKVRHILS</sequence>
<evidence type="ECO:0000256" key="1">
    <source>
        <dbReference type="ARBA" id="ARBA00006834"/>
    </source>
</evidence>
<dbReference type="GeneID" id="100370152"/>
<organism evidence="11 12">
    <name type="scientific">Saccoglossus kowalevskii</name>
    <name type="common">Acorn worm</name>
    <dbReference type="NCBI Taxonomy" id="10224"/>
    <lineage>
        <taxon>Eukaryota</taxon>
        <taxon>Metazoa</taxon>
        <taxon>Hemichordata</taxon>
        <taxon>Enteropneusta</taxon>
        <taxon>Harrimaniidae</taxon>
        <taxon>Saccoglossus</taxon>
    </lineage>
</organism>
<keyword evidence="4" id="KW-0805">Transcription regulation</keyword>
<dbReference type="PROSITE" id="PS50809">
    <property type="entry name" value="DM_2"/>
    <property type="match status" value="1"/>
</dbReference>
<evidence type="ECO:0000256" key="9">
    <source>
        <dbReference type="SAM" id="MobiDB-lite"/>
    </source>
</evidence>
<accession>A0ABM0M138</accession>
<feature type="DNA-binding region" description="DM" evidence="8">
    <location>
        <begin position="37"/>
        <end position="84"/>
    </location>
</feature>
<evidence type="ECO:0000256" key="6">
    <source>
        <dbReference type="ARBA" id="ARBA00023163"/>
    </source>
</evidence>